<dbReference type="PANTHER" id="PTHR11731">
    <property type="entry name" value="PROTEASE FAMILY S9B,C DIPEPTIDYL-PEPTIDASE IV-RELATED"/>
    <property type="match status" value="1"/>
</dbReference>
<feature type="domain" description="Dipeptidylpeptidase IV N-terminal" evidence="2">
    <location>
        <begin position="130"/>
        <end position="441"/>
    </location>
</feature>
<dbReference type="SUPFAM" id="SSF53474">
    <property type="entry name" value="alpha/beta-Hydrolases"/>
    <property type="match status" value="1"/>
</dbReference>
<evidence type="ECO:0000259" key="2">
    <source>
        <dbReference type="Pfam" id="PF00930"/>
    </source>
</evidence>
<dbReference type="eggNOG" id="COG0823">
    <property type="taxonomic scope" value="Bacteria"/>
</dbReference>
<dbReference type="HOGENOM" id="CLU_006105_2_1_0"/>
<dbReference type="PANTHER" id="PTHR11731:SF193">
    <property type="entry name" value="DIPEPTIDYL PEPTIDASE 9"/>
    <property type="match status" value="1"/>
</dbReference>
<keyword evidence="4" id="KW-1185">Reference proteome</keyword>
<name>L0DLI7_SINAD</name>
<keyword evidence="3" id="KW-0031">Aminopeptidase</keyword>
<dbReference type="Proteomes" id="UP000010798">
    <property type="component" value="Chromosome"/>
</dbReference>
<accession>L0DLI7</accession>
<keyword evidence="3" id="KW-0378">Hydrolase</keyword>
<dbReference type="GO" id="GO:0008236">
    <property type="term" value="F:serine-type peptidase activity"/>
    <property type="evidence" value="ECO:0007669"/>
    <property type="project" value="InterPro"/>
</dbReference>
<keyword evidence="3" id="KW-0645">Protease</keyword>
<dbReference type="RefSeq" id="WP_015249198.1">
    <property type="nucleotide sequence ID" value="NC_019892.1"/>
</dbReference>
<dbReference type="OrthoDB" id="108903at2"/>
<dbReference type="KEGG" id="saci:Sinac_5996"/>
<feature type="domain" description="Peptidase S9 prolyl oligopeptidase catalytic" evidence="1">
    <location>
        <begin position="527"/>
        <end position="727"/>
    </location>
</feature>
<evidence type="ECO:0000313" key="4">
    <source>
        <dbReference type="Proteomes" id="UP000010798"/>
    </source>
</evidence>
<dbReference type="AlphaFoldDB" id="L0DLI7"/>
<dbReference type="InterPro" id="IPR029058">
    <property type="entry name" value="AB_hydrolase_fold"/>
</dbReference>
<dbReference type="eggNOG" id="COG1506">
    <property type="taxonomic scope" value="Bacteria"/>
</dbReference>
<dbReference type="SUPFAM" id="SSF82171">
    <property type="entry name" value="DPP6 N-terminal domain-like"/>
    <property type="match status" value="1"/>
</dbReference>
<dbReference type="Pfam" id="PF00326">
    <property type="entry name" value="Peptidase_S9"/>
    <property type="match status" value="1"/>
</dbReference>
<dbReference type="GO" id="GO:0006508">
    <property type="term" value="P:proteolysis"/>
    <property type="evidence" value="ECO:0007669"/>
    <property type="project" value="InterPro"/>
</dbReference>
<dbReference type="Pfam" id="PF00930">
    <property type="entry name" value="DPPIV_N"/>
    <property type="match status" value="1"/>
</dbReference>
<dbReference type="Gene3D" id="2.140.10.30">
    <property type="entry name" value="Dipeptidylpeptidase IV, N-terminal domain"/>
    <property type="match status" value="1"/>
</dbReference>
<organism evidence="3 4">
    <name type="scientific">Singulisphaera acidiphila (strain ATCC BAA-1392 / DSM 18658 / VKM B-2454 / MOB10)</name>
    <dbReference type="NCBI Taxonomy" id="886293"/>
    <lineage>
        <taxon>Bacteria</taxon>
        <taxon>Pseudomonadati</taxon>
        <taxon>Planctomycetota</taxon>
        <taxon>Planctomycetia</taxon>
        <taxon>Isosphaerales</taxon>
        <taxon>Isosphaeraceae</taxon>
        <taxon>Singulisphaera</taxon>
    </lineage>
</organism>
<dbReference type="MEROPS" id="S09.A03"/>
<protein>
    <submittedName>
        <fullName evidence="3">Dipeptidyl aminopeptidase/acylaminoacyl peptidase</fullName>
    </submittedName>
</protein>
<dbReference type="STRING" id="886293.Sinac_5996"/>
<dbReference type="InterPro" id="IPR050278">
    <property type="entry name" value="Serine_Prot_S9B/DPPIV"/>
</dbReference>
<dbReference type="Gene3D" id="3.40.50.1820">
    <property type="entry name" value="alpha/beta hydrolase"/>
    <property type="match status" value="1"/>
</dbReference>
<dbReference type="EMBL" id="CP003364">
    <property type="protein sequence ID" value="AGA30107.1"/>
    <property type="molecule type" value="Genomic_DNA"/>
</dbReference>
<sequence>MSERSKLWAETPDTSRKGVDAAAVAKLPTPGSVVPAAFGFTPDGKALSYLKSESASLSRVLWRVDLTAGEPRVVARPPGDGDTESTLSEAEKLRRERQRLRETGITQVVRAEAADVSVFPIGGDLYLQRQDGPLERITNTPTPELDPRLSRDGTKVAFVRNDELHVIDLATKQERQLSQGAGDGLTHGLAEFIAQEEMDRANGYWWSPDGATIAYQETDERHIPLYSIVHQGGEKISVETHRYPFAGEANAKVKLGVVSTEGGATRWLELEEPGADFYLARVNWASPSSLLVQTLSRDQKRLRLYRFDVESLRKTLLIEETAETWINLHHDLRVLDSTGEILWSSERTGFRHLQLHDRDGKLLRTLTSGDWPVDALVALDEHRREAWFSAGRETPLEVHLYRVTLDGGEVVRLTDEPGTHRAVVAQGGEHFVDVASSLDRPSITTIRDRAGKILKTLDDASSDPRVGALWLAPPELVEFVNRDGIKLQGAFYPPKSKVLGEKAPLVVIVYGGPHVQTVSNAWTLSADMNAQFLTERGFAVWKADNRGSARRGLAFESALNRQMGNVEVRDQVDGVKFVGEHWPDVDLERVGVTGSSYGGYMTLRALTEAPDLFRAGVSVAPVTDWDGYDTCYTERYMGTPANNAEGYRRSSVLSHVESLRGELLVIHGMLDENVHFRHTARLTTALISAAKPFALLPLPDERHSSRRDPDRKYVAERIAGFFEQALRSR</sequence>
<evidence type="ECO:0000313" key="3">
    <source>
        <dbReference type="EMBL" id="AGA30107.1"/>
    </source>
</evidence>
<dbReference type="InterPro" id="IPR001375">
    <property type="entry name" value="Peptidase_S9_cat"/>
</dbReference>
<proteinExistence type="predicted"/>
<reference evidence="3 4" key="1">
    <citation type="submission" date="2012-02" db="EMBL/GenBank/DDBJ databases">
        <title>Complete sequence of chromosome of Singulisphaera acidiphila DSM 18658.</title>
        <authorList>
            <consortium name="US DOE Joint Genome Institute (JGI-PGF)"/>
            <person name="Lucas S."/>
            <person name="Copeland A."/>
            <person name="Lapidus A."/>
            <person name="Glavina del Rio T."/>
            <person name="Dalin E."/>
            <person name="Tice H."/>
            <person name="Bruce D."/>
            <person name="Goodwin L."/>
            <person name="Pitluck S."/>
            <person name="Peters L."/>
            <person name="Ovchinnikova G."/>
            <person name="Chertkov O."/>
            <person name="Kyrpides N."/>
            <person name="Mavromatis K."/>
            <person name="Ivanova N."/>
            <person name="Brettin T."/>
            <person name="Detter J.C."/>
            <person name="Han C."/>
            <person name="Larimer F."/>
            <person name="Land M."/>
            <person name="Hauser L."/>
            <person name="Markowitz V."/>
            <person name="Cheng J.-F."/>
            <person name="Hugenholtz P."/>
            <person name="Woyke T."/>
            <person name="Wu D."/>
            <person name="Tindall B."/>
            <person name="Pomrenke H."/>
            <person name="Brambilla E."/>
            <person name="Klenk H.-P."/>
            <person name="Eisen J.A."/>
        </authorList>
    </citation>
    <scope>NUCLEOTIDE SEQUENCE [LARGE SCALE GENOMIC DNA]</scope>
    <source>
        <strain evidence="4">ATCC BAA-1392 / DSM 18658 / VKM B-2454 / MOB10</strain>
    </source>
</reference>
<evidence type="ECO:0000259" key="1">
    <source>
        <dbReference type="Pfam" id="PF00326"/>
    </source>
</evidence>
<gene>
    <name evidence="3" type="ordered locus">Sinac_5996</name>
</gene>
<dbReference type="InterPro" id="IPR002469">
    <property type="entry name" value="Peptidase_S9B_N"/>
</dbReference>
<dbReference type="GO" id="GO:0008239">
    <property type="term" value="F:dipeptidyl-peptidase activity"/>
    <property type="evidence" value="ECO:0007669"/>
    <property type="project" value="TreeGrafter"/>
</dbReference>
<dbReference type="GO" id="GO:0004177">
    <property type="term" value="F:aminopeptidase activity"/>
    <property type="evidence" value="ECO:0007669"/>
    <property type="project" value="UniProtKB-KW"/>
</dbReference>